<evidence type="ECO:0000256" key="1">
    <source>
        <dbReference type="SAM" id="MobiDB-lite"/>
    </source>
</evidence>
<feature type="compositionally biased region" description="Basic and acidic residues" evidence="1">
    <location>
        <begin position="1"/>
        <end position="11"/>
    </location>
</feature>
<reference evidence="2 3" key="1">
    <citation type="journal article" date="2019" name="Int. J. Syst. Evol. Microbiol.">
        <title>The Global Catalogue of Microorganisms (GCM) 10K type strain sequencing project: providing services to taxonomists for standard genome sequencing and annotation.</title>
        <authorList>
            <consortium name="The Broad Institute Genomics Platform"/>
            <consortium name="The Broad Institute Genome Sequencing Center for Infectious Disease"/>
            <person name="Wu L."/>
            <person name="Ma J."/>
        </authorList>
    </citation>
    <scope>NUCLEOTIDE SEQUENCE [LARGE SCALE GENOMIC DNA]</scope>
    <source>
        <strain evidence="2 3">JCM 13008</strain>
    </source>
</reference>
<keyword evidence="3" id="KW-1185">Reference proteome</keyword>
<proteinExistence type="predicted"/>
<organism evidence="2 3">
    <name type="scientific">Nocardioides dubius</name>
    <dbReference type="NCBI Taxonomy" id="317019"/>
    <lineage>
        <taxon>Bacteria</taxon>
        <taxon>Bacillati</taxon>
        <taxon>Actinomycetota</taxon>
        <taxon>Actinomycetes</taxon>
        <taxon>Propionibacteriales</taxon>
        <taxon>Nocardioidaceae</taxon>
        <taxon>Nocardioides</taxon>
    </lineage>
</organism>
<gene>
    <name evidence="2" type="ORF">GCM10009668_20800</name>
</gene>
<sequence length="71" mass="7420">MEETQRSDRGADVQAETETTQGKGVDADTVSDPSLEAPDAQREEQSGADWSSEGGATREGPATHSGAARDQ</sequence>
<dbReference type="Proteomes" id="UP001501581">
    <property type="component" value="Unassembled WGS sequence"/>
</dbReference>
<dbReference type="RefSeq" id="WP_343994068.1">
    <property type="nucleotide sequence ID" value="NZ_BAAALG010000008.1"/>
</dbReference>
<comment type="caution">
    <text evidence="2">The sequence shown here is derived from an EMBL/GenBank/DDBJ whole genome shotgun (WGS) entry which is preliminary data.</text>
</comment>
<evidence type="ECO:0000313" key="3">
    <source>
        <dbReference type="Proteomes" id="UP001501581"/>
    </source>
</evidence>
<protein>
    <submittedName>
        <fullName evidence="2">Uncharacterized protein</fullName>
    </submittedName>
</protein>
<accession>A0ABN1TV83</accession>
<feature type="region of interest" description="Disordered" evidence="1">
    <location>
        <begin position="1"/>
        <end position="71"/>
    </location>
</feature>
<evidence type="ECO:0000313" key="2">
    <source>
        <dbReference type="EMBL" id="GAA1102180.1"/>
    </source>
</evidence>
<dbReference type="EMBL" id="BAAALG010000008">
    <property type="protein sequence ID" value="GAA1102180.1"/>
    <property type="molecule type" value="Genomic_DNA"/>
</dbReference>
<name>A0ABN1TV83_9ACTN</name>